<evidence type="ECO:0000256" key="4">
    <source>
        <dbReference type="ARBA" id="ARBA00022485"/>
    </source>
</evidence>
<keyword evidence="12" id="KW-1185">Reference proteome</keyword>
<evidence type="ECO:0000256" key="8">
    <source>
        <dbReference type="ARBA" id="ARBA00023004"/>
    </source>
</evidence>
<evidence type="ECO:0000313" key="12">
    <source>
        <dbReference type="Proteomes" id="UP000198263"/>
    </source>
</evidence>
<dbReference type="GO" id="GO:0008863">
    <property type="term" value="F:formate dehydrogenase (NAD+) activity"/>
    <property type="evidence" value="ECO:0007669"/>
    <property type="project" value="InterPro"/>
</dbReference>
<dbReference type="CDD" id="cd02767">
    <property type="entry name" value="MopB_ydeP"/>
    <property type="match status" value="1"/>
</dbReference>
<dbReference type="InterPro" id="IPR009010">
    <property type="entry name" value="Asp_de-COase-like_dom_sf"/>
</dbReference>
<comment type="caution">
    <text evidence="11">The sequence shown here is derived from an EMBL/GenBank/DDBJ whole genome shotgun (WGS) entry which is preliminary data.</text>
</comment>
<comment type="cofactor">
    <cofactor evidence="1">
        <name>Mo-bis(molybdopterin guanine dinucleotide)</name>
        <dbReference type="ChEBI" id="CHEBI:60539"/>
    </cofactor>
</comment>
<dbReference type="GO" id="GO:0051539">
    <property type="term" value="F:4 iron, 4 sulfur cluster binding"/>
    <property type="evidence" value="ECO:0007669"/>
    <property type="project" value="UniProtKB-KW"/>
</dbReference>
<dbReference type="AlphaFoldDB" id="A0A658QWV5"/>
<reference evidence="11 12" key="1">
    <citation type="submission" date="2016-01" db="EMBL/GenBank/DDBJ databases">
        <authorList>
            <person name="Peeters C."/>
        </authorList>
    </citation>
    <scope>NUCLEOTIDE SEQUENCE [LARGE SCALE GENOMIC DNA]</scope>
    <source>
        <strain evidence="11">LMG 29315</strain>
    </source>
</reference>
<comment type="similarity">
    <text evidence="3">Belongs to the prokaryotic molybdopterin-containing oxidoreductase family.</text>
</comment>
<dbReference type="Gene3D" id="3.40.228.10">
    <property type="entry name" value="Dimethylsulfoxide Reductase, domain 2"/>
    <property type="match status" value="1"/>
</dbReference>
<dbReference type="PANTHER" id="PTHR43105">
    <property type="entry name" value="RESPIRATORY NITRATE REDUCTASE"/>
    <property type="match status" value="1"/>
</dbReference>
<evidence type="ECO:0000259" key="10">
    <source>
        <dbReference type="Pfam" id="PF00384"/>
    </source>
</evidence>
<dbReference type="InterPro" id="IPR006656">
    <property type="entry name" value="Mopterin_OxRdtase"/>
</dbReference>
<evidence type="ECO:0000256" key="7">
    <source>
        <dbReference type="ARBA" id="ARBA00023002"/>
    </source>
</evidence>
<dbReference type="InterPro" id="IPR050123">
    <property type="entry name" value="Prok_molybdopt-oxidoreductase"/>
</dbReference>
<evidence type="ECO:0000256" key="1">
    <source>
        <dbReference type="ARBA" id="ARBA00001942"/>
    </source>
</evidence>
<dbReference type="InterPro" id="IPR010046">
    <property type="entry name" value="Mopterin_OxRdtse_a_bac"/>
</dbReference>
<dbReference type="CDD" id="cd02787">
    <property type="entry name" value="MopB_CT_ydeP"/>
    <property type="match status" value="1"/>
</dbReference>
<evidence type="ECO:0000256" key="2">
    <source>
        <dbReference type="ARBA" id="ARBA00001966"/>
    </source>
</evidence>
<dbReference type="GO" id="GO:0030151">
    <property type="term" value="F:molybdenum ion binding"/>
    <property type="evidence" value="ECO:0007669"/>
    <property type="project" value="InterPro"/>
</dbReference>
<dbReference type="PIRSF" id="PIRSF000144">
    <property type="entry name" value="CbbBc"/>
    <property type="match status" value="1"/>
</dbReference>
<feature type="domain" description="Molybdopterin oxidoreductase" evidence="10">
    <location>
        <begin position="119"/>
        <end position="503"/>
    </location>
</feature>
<dbReference type="GO" id="GO:0016020">
    <property type="term" value="C:membrane"/>
    <property type="evidence" value="ECO:0007669"/>
    <property type="project" value="TreeGrafter"/>
</dbReference>
<name>A0A658QWV5_9BURK</name>
<dbReference type="SUPFAM" id="SSF50692">
    <property type="entry name" value="ADC-like"/>
    <property type="match status" value="1"/>
</dbReference>
<dbReference type="InterPro" id="IPR037951">
    <property type="entry name" value="MopB_CT_YdeP"/>
</dbReference>
<evidence type="ECO:0000313" key="11">
    <source>
        <dbReference type="EMBL" id="SAL29516.1"/>
    </source>
</evidence>
<dbReference type="Pfam" id="PF00384">
    <property type="entry name" value="Molybdopterin"/>
    <property type="match status" value="1"/>
</dbReference>
<dbReference type="PANTHER" id="PTHR43105:SF4">
    <property type="entry name" value="PROTEIN YDEP"/>
    <property type="match status" value="1"/>
</dbReference>
<dbReference type="Proteomes" id="UP000198263">
    <property type="component" value="Unassembled WGS sequence"/>
</dbReference>
<dbReference type="EMBL" id="FCNV02000003">
    <property type="protein sequence ID" value="SAL29516.1"/>
    <property type="molecule type" value="Genomic_DNA"/>
</dbReference>
<dbReference type="NCBIfam" id="TIGR01701">
    <property type="entry name" value="Fdhalpha-like"/>
    <property type="match status" value="1"/>
</dbReference>
<dbReference type="InterPro" id="IPR041953">
    <property type="entry name" value="YdeP_MopB"/>
</dbReference>
<dbReference type="SUPFAM" id="SSF53706">
    <property type="entry name" value="Formate dehydrogenase/DMSO reductase, domains 1-3"/>
    <property type="match status" value="1"/>
</dbReference>
<accession>A0A658QWV5</accession>
<gene>
    <name evidence="11" type="ORF">AWB72_02479</name>
</gene>
<keyword evidence="5" id="KW-0500">Molybdenum</keyword>
<evidence type="ECO:0000256" key="3">
    <source>
        <dbReference type="ARBA" id="ARBA00010312"/>
    </source>
</evidence>
<comment type="cofactor">
    <cofactor evidence="2">
        <name>[4Fe-4S] cluster</name>
        <dbReference type="ChEBI" id="CHEBI:49883"/>
    </cofactor>
</comment>
<keyword evidence="9" id="KW-0411">Iron-sulfur</keyword>
<keyword evidence="8" id="KW-0408">Iron</keyword>
<evidence type="ECO:0000256" key="6">
    <source>
        <dbReference type="ARBA" id="ARBA00022723"/>
    </source>
</evidence>
<dbReference type="Gene3D" id="3.40.50.740">
    <property type="match status" value="1"/>
</dbReference>
<proteinExistence type="inferred from homology"/>
<protein>
    <submittedName>
        <fullName evidence="11">Oxidoreductase alpha (Molybdopterin) subunit</fullName>
    </submittedName>
</protein>
<keyword evidence="4" id="KW-0004">4Fe-4S</keyword>
<sequence length="778" mass="85423">MTTLAASIMKKPEPRIEPYHHPAAGWGALKQVAINLVKEKVSGGNYRTLFKQNQPDGFDCPGCAWPDRQHASTFEFCENGVKAVAAEATAKRVTPAFFEKHTVSALMAQSDYELEQHGRLTDPLVYDAKRDRYVPIEWDAAFELIASHLKKLDDPDRAAFYTSGRASNEAAFLYQLFVRMYGTNNFPDCSNMCHEATSRGLPHTVGIGKGTVTLDDFEHADTLLLFGQNPATNHPRMLGELRDCAKRGATIVSINPLKERGLERFASPQHTLDMLSPKGVKISSVFIRPKVGGDFALIKGVAKRVIELDDAALIAGGERVIDVDFIAQHTVGFDAFAADLRAESWDAIVAESGSPMDDILQLADIYAKGRAVIATWGMGLTQHKNSVPTVQLLSNLMMMRGNIGRRGAGLCPVRGHSNVQGDRTVGIEEKPTQAFLDRLAAAYDFEPPREHGYDVVETIHAMLEGRVKVFIGLGGNFSIATPDTPRTWEAMRSCDLTVHITTKLNRSHLVHGRDALILPTLGRTEIDMQNGVAQGVSVEDSMSMVHISYGMNKPASPNLLSEVAIVARMAHATLGSAKVDWLAHANDYALIRDGIEKVIDGFENYNERLKTPGGFHLGVASRDRVWMTPSGKAQFIVHAIAVDTPIHRARALHGERLLTLMTTRSHDQYNTTIYGLDDRYRGVYGQRHVLFANAEDIDMLGFEPGERVDITSVWDDGVERRVEGFTLVEYDIPRGCLGAYYPETNPLVPLSSIADGAGTPTSKSIPVLLRSASRAIAA</sequence>
<keyword evidence="6" id="KW-0479">Metal-binding</keyword>
<evidence type="ECO:0000256" key="5">
    <source>
        <dbReference type="ARBA" id="ARBA00022505"/>
    </source>
</evidence>
<organism evidence="11 12">
    <name type="scientific">Caballeronia concitans</name>
    <dbReference type="NCBI Taxonomy" id="1777133"/>
    <lineage>
        <taxon>Bacteria</taxon>
        <taxon>Pseudomonadati</taxon>
        <taxon>Pseudomonadota</taxon>
        <taxon>Betaproteobacteria</taxon>
        <taxon>Burkholderiales</taxon>
        <taxon>Burkholderiaceae</taxon>
        <taxon>Caballeronia</taxon>
    </lineage>
</organism>
<keyword evidence="7" id="KW-0560">Oxidoreductase</keyword>
<evidence type="ECO:0000256" key="9">
    <source>
        <dbReference type="ARBA" id="ARBA00023014"/>
    </source>
</evidence>